<dbReference type="RefSeq" id="WP_015634859.1">
    <property type="nucleotide sequence ID" value="NC_021237.1"/>
</dbReference>
<dbReference type="eggNOG" id="ENOG50305WZ">
    <property type="taxonomic scope" value="Bacteria"/>
</dbReference>
<dbReference type="GeneID" id="57475054"/>
<dbReference type="EMBL" id="CP003190">
    <property type="protein sequence ID" value="AGL83841.1"/>
    <property type="molecule type" value="Genomic_DNA"/>
</dbReference>
<reference evidence="2" key="1">
    <citation type="journal article" date="2014" name="Genome Announc.">
        <title>Full-genome sequence of the plant growth-promoting bacterium Pseudomonas protegens CHA0.</title>
        <authorList>
            <person name="Jousset A."/>
            <person name="Schuldes J."/>
            <person name="Keel C."/>
            <person name="Maurhofer M."/>
            <person name="Daniel R."/>
            <person name="Scheu S."/>
            <person name="Thuermer A."/>
        </authorList>
    </citation>
    <scope>NUCLEOTIDE SEQUENCE [LARGE SCALE GENOMIC DNA]</scope>
    <source>
        <strain evidence="2">DSM 19095 / LMG 27888 / CFBP 6595 / CHA0</strain>
    </source>
</reference>
<accession>A0A2C9EJM2</accession>
<dbReference type="AlphaFoldDB" id="A0A2C9EJM2"/>
<evidence type="ECO:0000313" key="2">
    <source>
        <dbReference type="Proteomes" id="UP000013940"/>
    </source>
</evidence>
<gene>
    <name evidence="1" type="ORF">PFLCHA0_c20600</name>
</gene>
<dbReference type="KEGG" id="pprc:PFLCHA0_c20600"/>
<dbReference type="HOGENOM" id="CLU_196059_0_0_6"/>
<evidence type="ECO:0000313" key="1">
    <source>
        <dbReference type="EMBL" id="AGL83841.1"/>
    </source>
</evidence>
<protein>
    <submittedName>
        <fullName evidence="1">Uncharacterized protein</fullName>
    </submittedName>
</protein>
<dbReference type="Proteomes" id="UP000013940">
    <property type="component" value="Chromosome"/>
</dbReference>
<organism evidence="1 2">
    <name type="scientific">Pseudomonas protegens (strain DSM 19095 / LMG 27888 / CFBP 6595 / CHA0)</name>
    <dbReference type="NCBI Taxonomy" id="1124983"/>
    <lineage>
        <taxon>Bacteria</taxon>
        <taxon>Pseudomonadati</taxon>
        <taxon>Pseudomonadota</taxon>
        <taxon>Gammaproteobacteria</taxon>
        <taxon>Pseudomonadales</taxon>
        <taxon>Pseudomonadaceae</taxon>
        <taxon>Pseudomonas</taxon>
    </lineage>
</organism>
<sequence length="68" mass="7555">MIDLEAVHKLKVEDGDVLVVPENTEPEAMELLAEALQFVDPGCRVIVIRGPLEHLDVGAMNKLGWYRA</sequence>
<name>A0A2C9EJM2_PSEPH</name>
<proteinExistence type="predicted"/>